<proteinExistence type="predicted"/>
<feature type="chain" id="PRO_5040187395" evidence="1">
    <location>
        <begin position="21"/>
        <end position="475"/>
    </location>
</feature>
<dbReference type="EMBL" id="BQFW01000014">
    <property type="protein sequence ID" value="GJJ77944.1"/>
    <property type="molecule type" value="Genomic_DNA"/>
</dbReference>
<feature type="signal peptide" evidence="1">
    <location>
        <begin position="1"/>
        <end position="20"/>
    </location>
</feature>
<protein>
    <submittedName>
        <fullName evidence="2">Uncharacterized protein</fullName>
    </submittedName>
</protein>
<sequence length="475" mass="50110">MKFSIKAIALSALAASVVVAAPIEKRDAAADARIAACFAGLLLTGKWPGSCQAAVAVNMGLIKSIAINQMTMDFTLSNPWAPTTASSNVVATMLSIPGVILPIDTICQHIIIVDNGVQIGNIDTPWSSAKVSGSTLTTSFPAPALNVYSSSHAAFSSFVSALSTTASHPLNLQGTVDVQLDLGIFGRMTIPGIGFAATIPFSGLNNFNKMQYTYQIDSSFDTPGSITLTSAINLNLSLGPGNNYVLSATAQDLSQKATTDFLTQLSTTDTPLYLAGYNATSTNPALNAGLAALKSTLVIPSSAGNLPLSQPPYKNWSLKTLPTTNTDLIVEITATFQSPNWGYPIEMVNAAADGYDNFAQVSIGVDDADALRLFQFQNDLTFTASGTGTATVTFKCAIQPTPFTIGQKPAWQDVVNFANQNKYVTVNFNWIVDVIINTDGVNHYIDWGNVATGQSNVKVAVDSNFASIMNAFPSL</sequence>
<dbReference type="AlphaFoldDB" id="A0A9P3HJK5"/>
<reference evidence="2" key="1">
    <citation type="submission" date="2021-11" db="EMBL/GenBank/DDBJ databases">
        <authorList>
            <person name="Herlambang A."/>
            <person name="Guo Y."/>
            <person name="Takashima Y."/>
            <person name="Nishizawa T."/>
        </authorList>
    </citation>
    <scope>NUCLEOTIDE SEQUENCE</scope>
    <source>
        <strain evidence="2">E1425</strain>
    </source>
</reference>
<name>A0A9P3HJK5_9FUNG</name>
<accession>A0A9P3HJK5</accession>
<evidence type="ECO:0000256" key="1">
    <source>
        <dbReference type="SAM" id="SignalP"/>
    </source>
</evidence>
<keyword evidence="1" id="KW-0732">Signal</keyword>
<gene>
    <name evidence="2" type="ORF">EMPS_10303</name>
</gene>
<organism evidence="2 3">
    <name type="scientific">Entomortierella parvispora</name>
    <dbReference type="NCBI Taxonomy" id="205924"/>
    <lineage>
        <taxon>Eukaryota</taxon>
        <taxon>Fungi</taxon>
        <taxon>Fungi incertae sedis</taxon>
        <taxon>Mucoromycota</taxon>
        <taxon>Mortierellomycotina</taxon>
        <taxon>Mortierellomycetes</taxon>
        <taxon>Mortierellales</taxon>
        <taxon>Mortierellaceae</taxon>
        <taxon>Entomortierella</taxon>
    </lineage>
</organism>
<dbReference type="OrthoDB" id="10039566at2759"/>
<comment type="caution">
    <text evidence="2">The sequence shown here is derived from an EMBL/GenBank/DDBJ whole genome shotgun (WGS) entry which is preliminary data.</text>
</comment>
<reference evidence="2" key="2">
    <citation type="journal article" date="2022" name="Microbiol. Resour. Announc.">
        <title>Whole-Genome Sequence of Entomortierella parvispora E1425, a Mucoromycotan Fungus Associated with Burkholderiaceae-Related Endosymbiotic Bacteria.</title>
        <authorList>
            <person name="Herlambang A."/>
            <person name="Guo Y."/>
            <person name="Takashima Y."/>
            <person name="Narisawa K."/>
            <person name="Ohta H."/>
            <person name="Nishizawa T."/>
        </authorList>
    </citation>
    <scope>NUCLEOTIDE SEQUENCE</scope>
    <source>
        <strain evidence="2">E1425</strain>
    </source>
</reference>
<dbReference type="Proteomes" id="UP000827284">
    <property type="component" value="Unassembled WGS sequence"/>
</dbReference>
<evidence type="ECO:0000313" key="3">
    <source>
        <dbReference type="Proteomes" id="UP000827284"/>
    </source>
</evidence>
<evidence type="ECO:0000313" key="2">
    <source>
        <dbReference type="EMBL" id="GJJ77944.1"/>
    </source>
</evidence>
<keyword evidence="3" id="KW-1185">Reference proteome</keyword>